<keyword evidence="1" id="KW-0433">Leucine-rich repeat</keyword>
<feature type="region of interest" description="Disordered" evidence="3">
    <location>
        <begin position="81"/>
        <end position="101"/>
    </location>
</feature>
<proteinExistence type="predicted"/>
<evidence type="ECO:0000313" key="5">
    <source>
        <dbReference type="Proteomes" id="UP001314229"/>
    </source>
</evidence>
<keyword evidence="5" id="KW-1185">Reference proteome</keyword>
<gene>
    <name evidence="4" type="ORF">FSCOSCO3_A013431</name>
</gene>
<protein>
    <submittedName>
        <fullName evidence="4">Ribonuclease inhibitor-like isoform X2</fullName>
    </submittedName>
</protein>
<comment type="caution">
    <text evidence="4">The sequence shown here is derived from an EMBL/GenBank/DDBJ whole genome shotgun (WGS) entry which is preliminary data.</text>
</comment>
<reference evidence="4 5" key="1">
    <citation type="submission" date="2024-01" db="EMBL/GenBank/DDBJ databases">
        <authorList>
            <person name="Alioto T."/>
            <person name="Alioto T."/>
            <person name="Gomez Garrido J."/>
        </authorList>
    </citation>
    <scope>NUCLEOTIDE SEQUENCE [LARGE SCALE GENOMIC DNA]</scope>
</reference>
<evidence type="ECO:0000256" key="1">
    <source>
        <dbReference type="ARBA" id="ARBA00022614"/>
    </source>
</evidence>
<dbReference type="Gene3D" id="3.80.10.10">
    <property type="entry name" value="Ribonuclease Inhibitor"/>
    <property type="match status" value="1"/>
</dbReference>
<name>A0AAV1Q6K9_SCOSC</name>
<dbReference type="PROSITE" id="PS51450">
    <property type="entry name" value="LRR"/>
    <property type="match status" value="1"/>
</dbReference>
<dbReference type="Proteomes" id="UP001314229">
    <property type="component" value="Unassembled WGS sequence"/>
</dbReference>
<evidence type="ECO:0000313" key="4">
    <source>
        <dbReference type="EMBL" id="CAK6980122.1"/>
    </source>
</evidence>
<organism evidence="4 5">
    <name type="scientific">Scomber scombrus</name>
    <name type="common">Atlantic mackerel</name>
    <name type="synonym">Scomber vernalis</name>
    <dbReference type="NCBI Taxonomy" id="13677"/>
    <lineage>
        <taxon>Eukaryota</taxon>
        <taxon>Metazoa</taxon>
        <taxon>Chordata</taxon>
        <taxon>Craniata</taxon>
        <taxon>Vertebrata</taxon>
        <taxon>Euteleostomi</taxon>
        <taxon>Actinopterygii</taxon>
        <taxon>Neopterygii</taxon>
        <taxon>Teleostei</taxon>
        <taxon>Neoteleostei</taxon>
        <taxon>Acanthomorphata</taxon>
        <taxon>Pelagiaria</taxon>
        <taxon>Scombriformes</taxon>
        <taxon>Scombridae</taxon>
        <taxon>Scomber</taxon>
    </lineage>
</organism>
<feature type="non-terminal residue" evidence="4">
    <location>
        <position position="1"/>
    </location>
</feature>
<evidence type="ECO:0000256" key="3">
    <source>
        <dbReference type="SAM" id="MobiDB-lite"/>
    </source>
</evidence>
<dbReference type="InterPro" id="IPR051261">
    <property type="entry name" value="NLR"/>
</dbReference>
<dbReference type="PANTHER" id="PTHR24106">
    <property type="entry name" value="NACHT, LRR AND CARD DOMAINS-CONTAINING"/>
    <property type="match status" value="1"/>
</dbReference>
<accession>A0AAV1Q6K9</accession>
<dbReference type="InterPro" id="IPR001611">
    <property type="entry name" value="Leu-rich_rpt"/>
</dbReference>
<evidence type="ECO:0000256" key="2">
    <source>
        <dbReference type="ARBA" id="ARBA00022737"/>
    </source>
</evidence>
<sequence>LDYKWILIYIIYSLFRLRDCSMSATSCASLVSALKSNPSHLRVLDLSNNKLQDSVVELLCDLLKNPDCRLEALRSEVQPLPSETAGSELEQVASFRRGSAV</sequence>
<dbReference type="InterPro" id="IPR032675">
    <property type="entry name" value="LRR_dom_sf"/>
</dbReference>
<keyword evidence="2" id="KW-0677">Repeat</keyword>
<dbReference type="AlphaFoldDB" id="A0AAV1Q6K9"/>
<dbReference type="EMBL" id="CAWUFR010000646">
    <property type="protein sequence ID" value="CAK6980122.1"/>
    <property type="molecule type" value="Genomic_DNA"/>
</dbReference>
<dbReference type="SUPFAM" id="SSF52047">
    <property type="entry name" value="RNI-like"/>
    <property type="match status" value="1"/>
</dbReference>